<dbReference type="NCBIfam" id="NF006969">
    <property type="entry name" value="PRK09441.1-2"/>
    <property type="match status" value="1"/>
</dbReference>
<dbReference type="GO" id="GO:0005509">
    <property type="term" value="F:calcium ion binding"/>
    <property type="evidence" value="ECO:0007669"/>
    <property type="project" value="InterPro"/>
</dbReference>
<evidence type="ECO:0000256" key="3">
    <source>
        <dbReference type="ARBA" id="ARBA00022723"/>
    </source>
</evidence>
<dbReference type="InterPro" id="IPR006047">
    <property type="entry name" value="GH13_cat_dom"/>
</dbReference>
<evidence type="ECO:0000259" key="8">
    <source>
        <dbReference type="SMART" id="SM00642"/>
    </source>
</evidence>
<dbReference type="Gene3D" id="2.40.30.140">
    <property type="match status" value="1"/>
</dbReference>
<comment type="caution">
    <text evidence="9">The sequence shown here is derived from an EMBL/GenBank/DDBJ whole genome shotgun (WGS) entry which is preliminary data.</text>
</comment>
<gene>
    <name evidence="9" type="ORF">B0T16DRAFT_348823</name>
</gene>
<keyword evidence="3" id="KW-0479">Metal-binding</keyword>
<keyword evidence="7" id="KW-0732">Signal</keyword>
<dbReference type="InterPro" id="IPR015237">
    <property type="entry name" value="Alpha-amylase_C_pro"/>
</dbReference>
<dbReference type="InterPro" id="IPR017853">
    <property type="entry name" value="GH"/>
</dbReference>
<dbReference type="SUPFAM" id="SSF51011">
    <property type="entry name" value="Glycosyl hydrolase domain"/>
    <property type="match status" value="1"/>
</dbReference>
<evidence type="ECO:0000313" key="10">
    <source>
        <dbReference type="Proteomes" id="UP001174936"/>
    </source>
</evidence>
<dbReference type="Gene3D" id="2.60.40.1180">
    <property type="entry name" value="Golgi alpha-mannosidase II"/>
    <property type="match status" value="1"/>
</dbReference>
<dbReference type="PIRSF" id="PIRSF001021">
    <property type="entry name" value="Alph-amls_thrmst"/>
    <property type="match status" value="1"/>
</dbReference>
<dbReference type="InterPro" id="IPR013780">
    <property type="entry name" value="Glyco_hydro_b"/>
</dbReference>
<dbReference type="InterPro" id="IPR013776">
    <property type="entry name" value="A-amylase_thermo"/>
</dbReference>
<dbReference type="NCBIfam" id="NF006968">
    <property type="entry name" value="PRK09441.1-1"/>
    <property type="match status" value="1"/>
</dbReference>
<dbReference type="Proteomes" id="UP001174936">
    <property type="component" value="Unassembled WGS sequence"/>
</dbReference>
<dbReference type="PANTHER" id="PTHR43447">
    <property type="entry name" value="ALPHA-AMYLASE"/>
    <property type="match status" value="1"/>
</dbReference>
<keyword evidence="10" id="KW-1185">Reference proteome</keyword>
<dbReference type="CDD" id="cd11318">
    <property type="entry name" value="AmyAc_bac_fung_AmyA"/>
    <property type="match status" value="1"/>
</dbReference>
<comment type="similarity">
    <text evidence="2">Belongs to the glycosyl hydrolase 13 family.</text>
</comment>
<dbReference type="SUPFAM" id="SSF51445">
    <property type="entry name" value="(Trans)glycosidases"/>
    <property type="match status" value="1"/>
</dbReference>
<feature type="signal peptide" evidence="7">
    <location>
        <begin position="1"/>
        <end position="22"/>
    </location>
</feature>
<organism evidence="9 10">
    <name type="scientific">Cercophora newfieldiana</name>
    <dbReference type="NCBI Taxonomy" id="92897"/>
    <lineage>
        <taxon>Eukaryota</taxon>
        <taxon>Fungi</taxon>
        <taxon>Dikarya</taxon>
        <taxon>Ascomycota</taxon>
        <taxon>Pezizomycotina</taxon>
        <taxon>Sordariomycetes</taxon>
        <taxon>Sordariomycetidae</taxon>
        <taxon>Sordariales</taxon>
        <taxon>Lasiosphaeriaceae</taxon>
        <taxon>Cercophora</taxon>
    </lineage>
</organism>
<evidence type="ECO:0000256" key="1">
    <source>
        <dbReference type="ARBA" id="ARBA00001913"/>
    </source>
</evidence>
<dbReference type="SMART" id="SM00642">
    <property type="entry name" value="Aamy"/>
    <property type="match status" value="1"/>
</dbReference>
<dbReference type="GO" id="GO:0005975">
    <property type="term" value="P:carbohydrate metabolic process"/>
    <property type="evidence" value="ECO:0007669"/>
    <property type="project" value="InterPro"/>
</dbReference>
<keyword evidence="6" id="KW-0326">Glycosidase</keyword>
<dbReference type="Gene3D" id="3.20.20.80">
    <property type="entry name" value="Glycosidases"/>
    <property type="match status" value="1"/>
</dbReference>
<dbReference type="Pfam" id="PF00128">
    <property type="entry name" value="Alpha-amylase"/>
    <property type="match status" value="1"/>
</dbReference>
<dbReference type="EMBL" id="JAULSV010000003">
    <property type="protein sequence ID" value="KAK0648639.1"/>
    <property type="molecule type" value="Genomic_DNA"/>
</dbReference>
<feature type="chain" id="PRO_5041243124" evidence="7">
    <location>
        <begin position="23"/>
        <end position="522"/>
    </location>
</feature>
<reference evidence="9" key="1">
    <citation type="submission" date="2023-06" db="EMBL/GenBank/DDBJ databases">
        <title>Genome-scale phylogeny and comparative genomics of the fungal order Sordariales.</title>
        <authorList>
            <consortium name="Lawrence Berkeley National Laboratory"/>
            <person name="Hensen N."/>
            <person name="Bonometti L."/>
            <person name="Westerberg I."/>
            <person name="Brannstrom I.O."/>
            <person name="Guillou S."/>
            <person name="Cros-Aarteil S."/>
            <person name="Calhoun S."/>
            <person name="Haridas S."/>
            <person name="Kuo A."/>
            <person name="Mondo S."/>
            <person name="Pangilinan J."/>
            <person name="Riley R."/>
            <person name="Labutti K."/>
            <person name="Andreopoulos B."/>
            <person name="Lipzen A."/>
            <person name="Chen C."/>
            <person name="Yanf M."/>
            <person name="Daum C."/>
            <person name="Ng V."/>
            <person name="Clum A."/>
            <person name="Steindorff A."/>
            <person name="Ohm R."/>
            <person name="Martin F."/>
            <person name="Silar P."/>
            <person name="Natvig D."/>
            <person name="Lalanne C."/>
            <person name="Gautier V."/>
            <person name="Ament-Velasquez S.L."/>
            <person name="Kruys A."/>
            <person name="Hutchinson M.I."/>
            <person name="Powell A.J."/>
            <person name="Barry K."/>
            <person name="Miller A.N."/>
            <person name="Grigoriev I.V."/>
            <person name="Debuchy R."/>
            <person name="Gladieux P."/>
            <person name="Thoren M.H."/>
            <person name="Johannesson H."/>
        </authorList>
    </citation>
    <scope>NUCLEOTIDE SEQUENCE</scope>
    <source>
        <strain evidence="9">SMH2532-1</strain>
    </source>
</reference>
<dbReference type="AlphaFoldDB" id="A0AA39YAB3"/>
<evidence type="ECO:0000256" key="5">
    <source>
        <dbReference type="ARBA" id="ARBA00023277"/>
    </source>
</evidence>
<evidence type="ECO:0000256" key="2">
    <source>
        <dbReference type="ARBA" id="ARBA00008061"/>
    </source>
</evidence>
<keyword evidence="5" id="KW-0119">Carbohydrate metabolism</keyword>
<evidence type="ECO:0000313" key="9">
    <source>
        <dbReference type="EMBL" id="KAK0648639.1"/>
    </source>
</evidence>
<evidence type="ECO:0000256" key="7">
    <source>
        <dbReference type="SAM" id="SignalP"/>
    </source>
</evidence>
<evidence type="ECO:0000256" key="6">
    <source>
        <dbReference type="ARBA" id="ARBA00023295"/>
    </source>
</evidence>
<sequence length="522" mass="58448">MLLPSLSALGVSSLWIPPACKAARPEGNGYDIYDLYDLGEFPQKGTTRTKWGSKGELVQLCEAAAGCGIGVLFDAVLNHKAGADFSEEVVATRVDARDRRVEVGGREVIEAWTGYEFPGRGERYSGLRWGRECFTGIDYDGRKGESGVWRFEGKRWARDVDEELGNYDYLMFADVDHGHPEVREDLLRWAGWLAGELKLGGMRLDAIKHYSFAFLRTFVNYVHQHVDANWFFVGEYWREDSEFLARYIEYMGHRMSLFDVQLVSNFSRISLLGDKGDLREIFDDALVVWKPHNAVTFVVNHDTQAGQSLETPVAPFFIPSAYALILLRANAGLPCVFYSDLYGSFGQHPNSDHSNFIPPASGGAVIPKMMLARQLWAYGSQYDYFDDPNCIGFTRLGHPAMSGGAGLAVLVTNSWEFKTKRMFVGESHAGEVWTDLLRWCPGSVVIDGDGWGEFFVAYRGVSVWVNRAAEGREFVDEFVFDSDIYGFEKEAAQKPARAATTESNNGKATKVEVEGNVAERAY</sequence>
<comment type="cofactor">
    <cofactor evidence="1">
        <name>Ca(2+)</name>
        <dbReference type="ChEBI" id="CHEBI:29108"/>
    </cofactor>
</comment>
<feature type="domain" description="Glycosyl hydrolase family 13 catalytic" evidence="8">
    <location>
        <begin position="3"/>
        <end position="373"/>
    </location>
</feature>
<proteinExistence type="inferred from homology"/>
<protein>
    <submittedName>
        <fullName evidence="9">Glycoside hydrolase family 13 protein</fullName>
    </submittedName>
</protein>
<name>A0AA39YAB3_9PEZI</name>
<accession>A0AA39YAB3</accession>
<keyword evidence="4 9" id="KW-0378">Hydrolase</keyword>
<evidence type="ECO:0000256" key="4">
    <source>
        <dbReference type="ARBA" id="ARBA00022801"/>
    </source>
</evidence>
<dbReference type="Pfam" id="PF09154">
    <property type="entry name" value="Alpha-amy_C_pro"/>
    <property type="match status" value="1"/>
</dbReference>
<dbReference type="GO" id="GO:0004553">
    <property type="term" value="F:hydrolase activity, hydrolyzing O-glycosyl compounds"/>
    <property type="evidence" value="ECO:0007669"/>
    <property type="project" value="InterPro"/>
</dbReference>